<comment type="similarity">
    <text evidence="1">Belongs to the heat shock protein 70 family.</text>
</comment>
<feature type="signal peptide" evidence="4">
    <location>
        <begin position="1"/>
        <end position="19"/>
    </location>
</feature>
<protein>
    <recommendedName>
        <fullName evidence="7">Heat shock 70 kDa protein</fullName>
    </recommendedName>
</protein>
<reference evidence="5" key="1">
    <citation type="journal article" date="2019" name="bioRxiv">
        <title>The Genome of the Zebra Mussel, Dreissena polymorpha: A Resource for Invasive Species Research.</title>
        <authorList>
            <person name="McCartney M.A."/>
            <person name="Auch B."/>
            <person name="Kono T."/>
            <person name="Mallez S."/>
            <person name="Zhang Y."/>
            <person name="Obille A."/>
            <person name="Becker A."/>
            <person name="Abrahante J.E."/>
            <person name="Garbe J."/>
            <person name="Badalamenti J.P."/>
            <person name="Herman A."/>
            <person name="Mangelson H."/>
            <person name="Liachko I."/>
            <person name="Sullivan S."/>
            <person name="Sone E.D."/>
            <person name="Koren S."/>
            <person name="Silverstein K.A.T."/>
            <person name="Beckman K.B."/>
            <person name="Gohl D.M."/>
        </authorList>
    </citation>
    <scope>NUCLEOTIDE SEQUENCE</scope>
    <source>
        <strain evidence="5">Duluth1</strain>
        <tissue evidence="5">Whole animal</tissue>
    </source>
</reference>
<evidence type="ECO:0000256" key="2">
    <source>
        <dbReference type="ARBA" id="ARBA00022741"/>
    </source>
</evidence>
<keyword evidence="4" id="KW-0732">Signal</keyword>
<dbReference type="PANTHER" id="PTHR14187">
    <property type="entry name" value="ALPHA KINASE/ELONGATION FACTOR 2 KINASE"/>
    <property type="match status" value="1"/>
</dbReference>
<feature type="chain" id="PRO_5039227369" description="Heat shock 70 kDa protein" evidence="4">
    <location>
        <begin position="20"/>
        <end position="579"/>
    </location>
</feature>
<dbReference type="PANTHER" id="PTHR14187:SF5">
    <property type="entry name" value="HEAT SHOCK 70 KDA PROTEIN 12A"/>
    <property type="match status" value="1"/>
</dbReference>
<reference evidence="5" key="2">
    <citation type="submission" date="2020-11" db="EMBL/GenBank/DDBJ databases">
        <authorList>
            <person name="McCartney M.A."/>
            <person name="Auch B."/>
            <person name="Kono T."/>
            <person name="Mallez S."/>
            <person name="Becker A."/>
            <person name="Gohl D.M."/>
            <person name="Silverstein K.A.T."/>
            <person name="Koren S."/>
            <person name="Bechman K.B."/>
            <person name="Herman A."/>
            <person name="Abrahante J.E."/>
            <person name="Garbe J."/>
        </authorList>
    </citation>
    <scope>NUCLEOTIDE SEQUENCE</scope>
    <source>
        <strain evidence="5">Duluth1</strain>
        <tissue evidence="5">Whole animal</tissue>
    </source>
</reference>
<name>A0A9D4K904_DREPO</name>
<keyword evidence="3" id="KW-0067">ATP-binding</keyword>
<dbReference type="GO" id="GO:0140662">
    <property type="term" value="F:ATP-dependent protein folding chaperone"/>
    <property type="evidence" value="ECO:0007669"/>
    <property type="project" value="InterPro"/>
</dbReference>
<dbReference type="InterPro" id="IPR043129">
    <property type="entry name" value="ATPase_NBD"/>
</dbReference>
<comment type="caution">
    <text evidence="5">The sequence shown here is derived from an EMBL/GenBank/DDBJ whole genome shotgun (WGS) entry which is preliminary data.</text>
</comment>
<sequence length="579" mass="64957">MSTLNQNFLLVAAIDFGTAYSGYAFSSKEDFKTDPLKISANTWIGGTLMSLKTSTCVLFDKEKKFYKFGYDAEDAYANLALDDKHNDYFYFRRFKMELFNKLKLKRRFMLEDVMGKKMLAMDVFSACIKFLKDDLMTKVCLQLPDADETDIRWVLTVPAIWNDVSKQFMREAAEKAGIANESLLMALEPEAASLCCRYSSMTSLKGSQKFMPFQPGTKYLIFDAGGGTVDITVHEVLQGGGLKELYAANGGDWGGTYVDRAFRVLLADIVGNDIITELETTHTSDYIDIFREFETMKRKFSVSMADKITFKVPIALNDLFKAKHGKDIKEHLRSLPKFQDKITWISDKLRMDAEVAKGLFKEACTSAASHLEALFMRAEVKDVDTVLMVGGFSESPMLQKYVQDAVPSSKKFIIPNEAGLAVLKGAVIFGHSPLVIKERRSRYTYGVRSSIPFQVGKHPESKKFRSDDGNDYCSDIFDVHVKIGQELVVGDTNVVEKYTPVKTKQQQMTFRFYASTDRDPTFTTDGNCTDIGQLTVDLAGSGTDRSVSVKMIFGDTELHVEAVETATGKRSECSLNFLV</sequence>
<evidence type="ECO:0000313" key="5">
    <source>
        <dbReference type="EMBL" id="KAH3835206.1"/>
    </source>
</evidence>
<keyword evidence="2" id="KW-0547">Nucleotide-binding</keyword>
<accession>A0A9D4K904</accession>
<dbReference type="Pfam" id="PF00012">
    <property type="entry name" value="HSP70"/>
    <property type="match status" value="1"/>
</dbReference>
<dbReference type="SUPFAM" id="SSF53067">
    <property type="entry name" value="Actin-like ATPase domain"/>
    <property type="match status" value="2"/>
</dbReference>
<dbReference type="EMBL" id="JAIWYP010000004">
    <property type="protein sequence ID" value="KAH3835206.1"/>
    <property type="molecule type" value="Genomic_DNA"/>
</dbReference>
<proteinExistence type="inferred from homology"/>
<dbReference type="GO" id="GO:0005524">
    <property type="term" value="F:ATP binding"/>
    <property type="evidence" value="ECO:0007669"/>
    <property type="project" value="UniProtKB-KW"/>
</dbReference>
<dbReference type="CDD" id="cd10229">
    <property type="entry name" value="ASKHA_NBD_HSP70_HSPA12"/>
    <property type="match status" value="1"/>
</dbReference>
<evidence type="ECO:0000256" key="3">
    <source>
        <dbReference type="ARBA" id="ARBA00022840"/>
    </source>
</evidence>
<dbReference type="Proteomes" id="UP000828390">
    <property type="component" value="Unassembled WGS sequence"/>
</dbReference>
<evidence type="ECO:0000313" key="6">
    <source>
        <dbReference type="Proteomes" id="UP000828390"/>
    </source>
</evidence>
<dbReference type="OrthoDB" id="6064993at2759"/>
<gene>
    <name evidence="5" type="ORF">DPMN_108554</name>
</gene>
<evidence type="ECO:0008006" key="7">
    <source>
        <dbReference type="Google" id="ProtNLM"/>
    </source>
</evidence>
<dbReference type="AlphaFoldDB" id="A0A9D4K904"/>
<dbReference type="InterPro" id="IPR013126">
    <property type="entry name" value="Hsp_70_fam"/>
</dbReference>
<dbReference type="Gene3D" id="3.30.420.40">
    <property type="match status" value="2"/>
</dbReference>
<keyword evidence="6" id="KW-1185">Reference proteome</keyword>
<evidence type="ECO:0000256" key="1">
    <source>
        <dbReference type="ARBA" id="ARBA00007381"/>
    </source>
</evidence>
<evidence type="ECO:0000256" key="4">
    <source>
        <dbReference type="SAM" id="SignalP"/>
    </source>
</evidence>
<organism evidence="5 6">
    <name type="scientific">Dreissena polymorpha</name>
    <name type="common">Zebra mussel</name>
    <name type="synonym">Mytilus polymorpha</name>
    <dbReference type="NCBI Taxonomy" id="45954"/>
    <lineage>
        <taxon>Eukaryota</taxon>
        <taxon>Metazoa</taxon>
        <taxon>Spiralia</taxon>
        <taxon>Lophotrochozoa</taxon>
        <taxon>Mollusca</taxon>
        <taxon>Bivalvia</taxon>
        <taxon>Autobranchia</taxon>
        <taxon>Heteroconchia</taxon>
        <taxon>Euheterodonta</taxon>
        <taxon>Imparidentia</taxon>
        <taxon>Neoheterodontei</taxon>
        <taxon>Myida</taxon>
        <taxon>Dreissenoidea</taxon>
        <taxon>Dreissenidae</taxon>
        <taxon>Dreissena</taxon>
    </lineage>
</organism>